<keyword evidence="9" id="KW-1185">Reference proteome</keyword>
<name>A0A366S1Q3_9HYPO</name>
<evidence type="ECO:0000256" key="2">
    <source>
        <dbReference type="ARBA" id="ARBA00008860"/>
    </source>
</evidence>
<keyword evidence="3" id="KW-0689">Ribosomal protein</keyword>
<evidence type="ECO:0000256" key="1">
    <source>
        <dbReference type="ARBA" id="ARBA00004173"/>
    </source>
</evidence>
<dbReference type="RefSeq" id="XP_031017858.1">
    <property type="nucleotide sequence ID" value="XM_031158158.1"/>
</dbReference>
<dbReference type="GO" id="GO:1990904">
    <property type="term" value="C:ribonucleoprotein complex"/>
    <property type="evidence" value="ECO:0007669"/>
    <property type="project" value="UniProtKB-KW"/>
</dbReference>
<dbReference type="GO" id="GO:0005739">
    <property type="term" value="C:mitochondrion"/>
    <property type="evidence" value="ECO:0007669"/>
    <property type="project" value="UniProtKB-SubCell"/>
</dbReference>
<dbReference type="GO" id="GO:0005840">
    <property type="term" value="C:ribosome"/>
    <property type="evidence" value="ECO:0007669"/>
    <property type="project" value="UniProtKB-KW"/>
</dbReference>
<keyword evidence="5" id="KW-0687">Ribonucleoprotein</keyword>
<evidence type="ECO:0000313" key="9">
    <source>
        <dbReference type="Proteomes" id="UP000253153"/>
    </source>
</evidence>
<dbReference type="EMBL" id="QKXC01000079">
    <property type="protein sequence ID" value="RBR23267.1"/>
    <property type="molecule type" value="Genomic_DNA"/>
</dbReference>
<dbReference type="GeneID" id="41993454"/>
<dbReference type="OrthoDB" id="6220758at2759"/>
<dbReference type="Proteomes" id="UP000253153">
    <property type="component" value="Unassembled WGS sequence"/>
</dbReference>
<evidence type="ECO:0000313" key="8">
    <source>
        <dbReference type="EMBL" id="RBR23267.1"/>
    </source>
</evidence>
<gene>
    <name evidence="8" type="ORF">FIESC28_04009</name>
</gene>
<dbReference type="InterPro" id="IPR018305">
    <property type="entry name" value="Ribosomal_m50"/>
</dbReference>
<evidence type="ECO:0000256" key="6">
    <source>
        <dbReference type="ARBA" id="ARBA00035183"/>
    </source>
</evidence>
<organism evidence="8 9">
    <name type="scientific">Fusarium coffeatum</name>
    <dbReference type="NCBI Taxonomy" id="231269"/>
    <lineage>
        <taxon>Eukaryota</taxon>
        <taxon>Fungi</taxon>
        <taxon>Dikarya</taxon>
        <taxon>Ascomycota</taxon>
        <taxon>Pezizomycotina</taxon>
        <taxon>Sordariomycetes</taxon>
        <taxon>Hypocreomycetidae</taxon>
        <taxon>Hypocreales</taxon>
        <taxon>Nectriaceae</taxon>
        <taxon>Fusarium</taxon>
        <taxon>Fusarium incarnatum-equiseti species complex</taxon>
    </lineage>
</organism>
<reference evidence="8 9" key="1">
    <citation type="submission" date="2018-06" db="EMBL/GenBank/DDBJ databases">
        <title>Fusarium incarnatum-equiseti species complex species 28.</title>
        <authorList>
            <person name="Gardiner D.M."/>
        </authorList>
    </citation>
    <scope>NUCLEOTIDE SEQUENCE [LARGE SCALE GENOMIC DNA]</scope>
    <source>
        <strain evidence="8 9">FIESC_28</strain>
    </source>
</reference>
<proteinExistence type="inferred from homology"/>
<keyword evidence="4" id="KW-0496">Mitochondrion</keyword>
<comment type="subcellular location">
    <subcellularLocation>
        <location evidence="1">Mitochondrion</location>
    </subcellularLocation>
</comment>
<dbReference type="Pfam" id="PF10501">
    <property type="entry name" value="Ribosomal_L50"/>
    <property type="match status" value="1"/>
</dbReference>
<accession>A0A366S1Q3</accession>
<comment type="similarity">
    <text evidence="2">Belongs to the mitochondrion-specific ribosomal protein mL50 family.</text>
</comment>
<evidence type="ECO:0000256" key="3">
    <source>
        <dbReference type="ARBA" id="ARBA00022980"/>
    </source>
</evidence>
<evidence type="ECO:0000256" key="4">
    <source>
        <dbReference type="ARBA" id="ARBA00023128"/>
    </source>
</evidence>
<feature type="region of interest" description="Disordered" evidence="7">
    <location>
        <begin position="55"/>
        <end position="91"/>
    </location>
</feature>
<sequence>MPRIPRVGAFASLPSAVVPVNRVPFVARATFSTSTPVNALDSKTQWIRKQLWKGEAPGAEDPYTQRPEPEPTSLPNEALEASQSDRRPGAVRNTRLVLPPTHSEALTEKEIESVATDYIPATTIEDLEEIEPLKTWWEQPGHWGEESEFQGFGKAVKVQDQAVLEVYLRQALVESLSYQQRGLLEEYAAKKWPMGKRSHLDRTLAVSIRFENNGQPMLNTHFRVVTEELKARPDEERVEISPEEAKEMLNALDPSWKKASLGNDHLKFAIRKRLYQLTGHFIPDVKLAAANTPKELITVALTINKRGKKLAEVLEEQKGFSKLQNVTVHSRRVTPIDREVSVGRWKVIEEELRKRDLPVTGTGGYGKNKERDWLTGKA</sequence>
<evidence type="ECO:0000256" key="7">
    <source>
        <dbReference type="SAM" id="MobiDB-lite"/>
    </source>
</evidence>
<comment type="caution">
    <text evidence="8">The sequence shown here is derived from an EMBL/GenBank/DDBJ whole genome shotgun (WGS) entry which is preliminary data.</text>
</comment>
<evidence type="ECO:0000256" key="5">
    <source>
        <dbReference type="ARBA" id="ARBA00023274"/>
    </source>
</evidence>
<dbReference type="AlphaFoldDB" id="A0A366S1Q3"/>
<protein>
    <recommendedName>
        <fullName evidence="6">Large ribosomal subunit protein mL50</fullName>
    </recommendedName>
</protein>